<keyword evidence="5" id="KW-0325">Glycoprotein</keyword>
<dbReference type="InterPro" id="IPR003598">
    <property type="entry name" value="Ig_sub2"/>
</dbReference>
<name>A0A452IFU0_9SAUR</name>
<evidence type="ECO:0000313" key="10">
    <source>
        <dbReference type="Proteomes" id="UP000291020"/>
    </source>
</evidence>
<evidence type="ECO:0000256" key="2">
    <source>
        <dbReference type="ARBA" id="ARBA00022729"/>
    </source>
</evidence>
<comment type="subcellular location">
    <subcellularLocation>
        <location evidence="1">Membrane</location>
    </subcellularLocation>
</comment>
<dbReference type="GO" id="GO:0001817">
    <property type="term" value="P:regulation of cytokine production"/>
    <property type="evidence" value="ECO:0007669"/>
    <property type="project" value="TreeGrafter"/>
</dbReference>
<organism evidence="9 10">
    <name type="scientific">Gopherus agassizii</name>
    <name type="common">Agassiz's desert tortoise</name>
    <dbReference type="NCBI Taxonomy" id="38772"/>
    <lineage>
        <taxon>Eukaryota</taxon>
        <taxon>Metazoa</taxon>
        <taxon>Chordata</taxon>
        <taxon>Craniata</taxon>
        <taxon>Vertebrata</taxon>
        <taxon>Euteleostomi</taxon>
        <taxon>Archelosauria</taxon>
        <taxon>Testudinata</taxon>
        <taxon>Testudines</taxon>
        <taxon>Cryptodira</taxon>
        <taxon>Durocryptodira</taxon>
        <taxon>Testudinoidea</taxon>
        <taxon>Testudinidae</taxon>
        <taxon>Gopherus</taxon>
    </lineage>
</organism>
<evidence type="ECO:0000256" key="6">
    <source>
        <dbReference type="ARBA" id="ARBA00023319"/>
    </source>
</evidence>
<dbReference type="AlphaFoldDB" id="A0A452IFU0"/>
<keyword evidence="2 7" id="KW-0732">Signal</keyword>
<proteinExistence type="predicted"/>
<reference evidence="10" key="1">
    <citation type="journal article" date="2017" name="PLoS ONE">
        <title>The Agassiz's desert tortoise genome provides a resource for the conservation of a threatened species.</title>
        <authorList>
            <person name="Tollis M."/>
            <person name="DeNardo D.F."/>
            <person name="Cornelius J.A."/>
            <person name="Dolby G.A."/>
            <person name="Edwards T."/>
            <person name="Henen B.T."/>
            <person name="Karl A.E."/>
            <person name="Murphy R.W."/>
            <person name="Kusumi K."/>
        </authorList>
    </citation>
    <scope>NUCLEOTIDE SEQUENCE [LARGE SCALE GENOMIC DNA]</scope>
</reference>
<keyword evidence="6" id="KW-0393">Immunoglobulin domain</keyword>
<accession>A0A452IFU0</accession>
<feature type="chain" id="PRO_5019454404" description="Ig-like domain-containing protein" evidence="7">
    <location>
        <begin position="21"/>
        <end position="134"/>
    </location>
</feature>
<dbReference type="SMART" id="SM00406">
    <property type="entry name" value="IGv"/>
    <property type="match status" value="1"/>
</dbReference>
<dbReference type="PROSITE" id="PS50835">
    <property type="entry name" value="IG_LIKE"/>
    <property type="match status" value="1"/>
</dbReference>
<dbReference type="Pfam" id="PF07686">
    <property type="entry name" value="V-set"/>
    <property type="match status" value="1"/>
</dbReference>
<dbReference type="GO" id="GO:0009897">
    <property type="term" value="C:external side of plasma membrane"/>
    <property type="evidence" value="ECO:0007669"/>
    <property type="project" value="TreeGrafter"/>
</dbReference>
<dbReference type="Ensembl" id="ENSGAGT00000030247.1">
    <property type="protein sequence ID" value="ENSGAGP00000026609.1"/>
    <property type="gene ID" value="ENSGAGG00000019384.1"/>
</dbReference>
<evidence type="ECO:0000313" key="9">
    <source>
        <dbReference type="Ensembl" id="ENSGAGP00000026609.1"/>
    </source>
</evidence>
<dbReference type="STRING" id="38772.ENSGAGP00000026609"/>
<keyword evidence="10" id="KW-1185">Reference proteome</keyword>
<dbReference type="GO" id="GO:1903037">
    <property type="term" value="P:regulation of leukocyte cell-cell adhesion"/>
    <property type="evidence" value="ECO:0007669"/>
    <property type="project" value="UniProtKB-ARBA"/>
</dbReference>
<sequence length="134" mass="14609">FAVWVKVLTLGIFEVISSLAVTGIVGQDVVLPCQISTRTQPDNMEVQWKKIIQTAIETVYEYRAWTGQDVPGQKYQGRTVLLKDGFTSGNVSLKLKNVQPADGGTYSCIVRSNAWSADAATELQIADSSAVLSR</sequence>
<evidence type="ECO:0000256" key="4">
    <source>
        <dbReference type="ARBA" id="ARBA00023157"/>
    </source>
</evidence>
<dbReference type="InterPro" id="IPR013106">
    <property type="entry name" value="Ig_V-set"/>
</dbReference>
<evidence type="ECO:0000256" key="3">
    <source>
        <dbReference type="ARBA" id="ARBA00023136"/>
    </source>
</evidence>
<dbReference type="SUPFAM" id="SSF48726">
    <property type="entry name" value="Immunoglobulin"/>
    <property type="match status" value="1"/>
</dbReference>
<dbReference type="InterPro" id="IPR036179">
    <property type="entry name" value="Ig-like_dom_sf"/>
</dbReference>
<evidence type="ECO:0000256" key="1">
    <source>
        <dbReference type="ARBA" id="ARBA00004370"/>
    </source>
</evidence>
<dbReference type="GO" id="GO:0050852">
    <property type="term" value="P:T cell receptor signaling pathway"/>
    <property type="evidence" value="ECO:0007669"/>
    <property type="project" value="TreeGrafter"/>
</dbReference>
<keyword evidence="4" id="KW-1015">Disulfide bond</keyword>
<dbReference type="Gene3D" id="2.60.40.10">
    <property type="entry name" value="Immunoglobulins"/>
    <property type="match status" value="1"/>
</dbReference>
<feature type="domain" description="Ig-like" evidence="8">
    <location>
        <begin position="26"/>
        <end position="124"/>
    </location>
</feature>
<dbReference type="GO" id="GO:0005102">
    <property type="term" value="F:signaling receptor binding"/>
    <property type="evidence" value="ECO:0007669"/>
    <property type="project" value="TreeGrafter"/>
</dbReference>
<dbReference type="PANTHER" id="PTHR24100:SF130">
    <property type="entry name" value="BUTYROPHILIN-LIKE PROTEIN 9"/>
    <property type="match status" value="1"/>
</dbReference>
<reference evidence="9" key="2">
    <citation type="submission" date="2025-08" db="UniProtKB">
        <authorList>
            <consortium name="Ensembl"/>
        </authorList>
    </citation>
    <scope>IDENTIFICATION</scope>
</reference>
<dbReference type="Proteomes" id="UP000291020">
    <property type="component" value="Unassembled WGS sequence"/>
</dbReference>
<evidence type="ECO:0000256" key="7">
    <source>
        <dbReference type="SAM" id="SignalP"/>
    </source>
</evidence>
<dbReference type="InterPro" id="IPR013783">
    <property type="entry name" value="Ig-like_fold"/>
</dbReference>
<feature type="signal peptide" evidence="7">
    <location>
        <begin position="1"/>
        <end position="20"/>
    </location>
</feature>
<dbReference type="PANTHER" id="PTHR24100">
    <property type="entry name" value="BUTYROPHILIN"/>
    <property type="match status" value="1"/>
</dbReference>
<protein>
    <recommendedName>
        <fullName evidence="8">Ig-like domain-containing protein</fullName>
    </recommendedName>
</protein>
<dbReference type="InterPro" id="IPR003599">
    <property type="entry name" value="Ig_sub"/>
</dbReference>
<dbReference type="SMART" id="SM00408">
    <property type="entry name" value="IGc2"/>
    <property type="match status" value="1"/>
</dbReference>
<keyword evidence="3" id="KW-0472">Membrane</keyword>
<evidence type="ECO:0000259" key="8">
    <source>
        <dbReference type="PROSITE" id="PS50835"/>
    </source>
</evidence>
<dbReference type="GO" id="GO:0050863">
    <property type="term" value="P:regulation of T cell activation"/>
    <property type="evidence" value="ECO:0007669"/>
    <property type="project" value="UniProtKB-ARBA"/>
</dbReference>
<reference evidence="9" key="3">
    <citation type="submission" date="2025-09" db="UniProtKB">
        <authorList>
            <consortium name="Ensembl"/>
        </authorList>
    </citation>
    <scope>IDENTIFICATION</scope>
</reference>
<dbReference type="SMART" id="SM00409">
    <property type="entry name" value="IG"/>
    <property type="match status" value="1"/>
</dbReference>
<dbReference type="InterPro" id="IPR007110">
    <property type="entry name" value="Ig-like_dom"/>
</dbReference>
<dbReference type="FunFam" id="2.60.40.10:FF:000142">
    <property type="entry name" value="V-set domain-containing T-cell activation inhibitor 1"/>
    <property type="match status" value="1"/>
</dbReference>
<dbReference type="InterPro" id="IPR050504">
    <property type="entry name" value="IgSF_BTN/MOG"/>
</dbReference>
<evidence type="ECO:0000256" key="5">
    <source>
        <dbReference type="ARBA" id="ARBA00023180"/>
    </source>
</evidence>